<dbReference type="SUPFAM" id="SSF50998">
    <property type="entry name" value="Quinoprotein alcohol dehydrogenase-like"/>
    <property type="match status" value="1"/>
</dbReference>
<dbReference type="EMBL" id="CP012159">
    <property type="protein sequence ID" value="AKT41231.1"/>
    <property type="molecule type" value="Genomic_DNA"/>
</dbReference>
<dbReference type="InterPro" id="IPR011047">
    <property type="entry name" value="Quinoprotein_ADH-like_sf"/>
</dbReference>
<dbReference type="Proteomes" id="UP000067626">
    <property type="component" value="Chromosome"/>
</dbReference>
<evidence type="ECO:0000313" key="2">
    <source>
        <dbReference type="Proteomes" id="UP000067626"/>
    </source>
</evidence>
<dbReference type="Gene3D" id="2.80.10.50">
    <property type="match status" value="1"/>
</dbReference>
<dbReference type="PANTHER" id="PTHR35580:SF1">
    <property type="entry name" value="PHYTASE-LIKE DOMAIN-CONTAINING PROTEIN"/>
    <property type="match status" value="1"/>
</dbReference>
<dbReference type="InterPro" id="IPR052918">
    <property type="entry name" value="Motility_Chemotaxis_Reg"/>
</dbReference>
<evidence type="ECO:0008006" key="3">
    <source>
        <dbReference type="Google" id="ProtNLM"/>
    </source>
</evidence>
<dbReference type="PANTHER" id="PTHR35580">
    <property type="entry name" value="CELL SURFACE GLYCOPROTEIN (S-LAYER PROTEIN)-LIKE PROTEIN"/>
    <property type="match status" value="1"/>
</dbReference>
<dbReference type="STRING" id="52.CMC5_053920"/>
<dbReference type="AlphaFoldDB" id="A0A0K1EK46"/>
<protein>
    <recommendedName>
        <fullName evidence="3">Bulb-type lectin domain-containing protein</fullName>
    </recommendedName>
</protein>
<dbReference type="KEGG" id="ccro:CMC5_053920"/>
<name>A0A0K1EK46_CHOCO</name>
<organism evidence="1 2">
    <name type="scientific">Chondromyces crocatus</name>
    <dbReference type="NCBI Taxonomy" id="52"/>
    <lineage>
        <taxon>Bacteria</taxon>
        <taxon>Pseudomonadati</taxon>
        <taxon>Myxococcota</taxon>
        <taxon>Polyangia</taxon>
        <taxon>Polyangiales</taxon>
        <taxon>Polyangiaceae</taxon>
        <taxon>Chondromyces</taxon>
    </lineage>
</organism>
<reference evidence="1 2" key="1">
    <citation type="submission" date="2015-07" db="EMBL/GenBank/DDBJ databases">
        <title>Genome analysis of myxobacterium Chondromyces crocatus Cm c5 reveals a high potential for natural compound synthesis and the genetic basis for the loss of fruiting body formation.</title>
        <authorList>
            <person name="Zaburannyi N."/>
            <person name="Bunk B."/>
            <person name="Maier J."/>
            <person name="Overmann J."/>
            <person name="Mueller R."/>
        </authorList>
    </citation>
    <scope>NUCLEOTIDE SEQUENCE [LARGE SCALE GENOMIC DNA]</scope>
    <source>
        <strain evidence="1 2">Cm c5</strain>
    </source>
</reference>
<accession>A0A0K1EK46</accession>
<sequence length="491" mass="49842">MGDVTALPIEAHNRALPLEADMRPFVHRCASTILRTLAITPLLLTLPGCMAAQEDEDDLSSDDPLGAAEQALAGDNLWNKRMGGPGDQIAVDIATDASGNVFFVGNFRDSFTVAGTTLTSAGGADVLVVKIDKGGTPLWARSFGGPGDQRATLVATDPEGNVLLQVVGDGPIGVDGGEVALGGVTLVKLAGSGAHLWSRGLDTIVTDLAVAPTGHVLLAGSFMGTLDLGAGTLTSSASGPDGFVARLDAAGNALWTRALGGEGDQQALAVAADSAGNVIVGGHHGTQFDFGGATITDTGSSNAFVAKFSPTGTPLWSQHPNPGPEQGAIHAVAADHLGNVVATGFDRQSGVSGRSLSVLKFAADGTPTFRRAFAGTPNTPGGNPGSFRGRHIAVDPSNNILVITGEMQVGLEATVDLGGGPLPPGILVARFDPSGNHGWSKSWELYGYASLAVRSNGSVFVGGSFTGPLNVGGWPMTNLGGYDLFVSHLSP</sequence>
<proteinExistence type="predicted"/>
<keyword evidence="2" id="KW-1185">Reference proteome</keyword>
<evidence type="ECO:0000313" key="1">
    <source>
        <dbReference type="EMBL" id="AKT41231.1"/>
    </source>
</evidence>
<gene>
    <name evidence="1" type="ORF">CMC5_053920</name>
</gene>